<proteinExistence type="predicted"/>
<sequence>MLEKVHPPRPDWCEEFYASVLNTSMKSYEDEIAGYKAELFAELKGKAEQVLEIGIGTGPNLRYYAADSGVRPGKNRNWLAIKLFSNVDNTLKDIKRVLRPGGRYLFVEHVAAKDGTILRFIHNVIDPLQQTLADWCRLTWETRSKHNCDHLVQIRVLGR</sequence>
<protein>
    <recommendedName>
        <fullName evidence="3">Methyltransferase type 11 domain-containing protein</fullName>
    </recommendedName>
</protein>
<dbReference type="Gene3D" id="3.40.50.150">
    <property type="entry name" value="Vaccinia Virus protein VP39"/>
    <property type="match status" value="1"/>
</dbReference>
<dbReference type="AlphaFoldDB" id="A0A540M0X5"/>
<organism evidence="1 2">
    <name type="scientific">Malus baccata</name>
    <name type="common">Siberian crab apple</name>
    <name type="synonym">Pyrus baccata</name>
    <dbReference type="NCBI Taxonomy" id="106549"/>
    <lineage>
        <taxon>Eukaryota</taxon>
        <taxon>Viridiplantae</taxon>
        <taxon>Streptophyta</taxon>
        <taxon>Embryophyta</taxon>
        <taxon>Tracheophyta</taxon>
        <taxon>Spermatophyta</taxon>
        <taxon>Magnoliopsida</taxon>
        <taxon>eudicotyledons</taxon>
        <taxon>Gunneridae</taxon>
        <taxon>Pentapetalae</taxon>
        <taxon>rosids</taxon>
        <taxon>fabids</taxon>
        <taxon>Rosales</taxon>
        <taxon>Rosaceae</taxon>
        <taxon>Amygdaloideae</taxon>
        <taxon>Maleae</taxon>
        <taxon>Malus</taxon>
    </lineage>
</organism>
<dbReference type="Proteomes" id="UP000315295">
    <property type="component" value="Unassembled WGS sequence"/>
</dbReference>
<evidence type="ECO:0008006" key="3">
    <source>
        <dbReference type="Google" id="ProtNLM"/>
    </source>
</evidence>
<dbReference type="SUPFAM" id="SSF53335">
    <property type="entry name" value="S-adenosyl-L-methionine-dependent methyltransferases"/>
    <property type="match status" value="1"/>
</dbReference>
<name>A0A540M0X5_MALBA</name>
<comment type="caution">
    <text evidence="1">The sequence shown here is derived from an EMBL/GenBank/DDBJ whole genome shotgun (WGS) entry which is preliminary data.</text>
</comment>
<dbReference type="InterPro" id="IPR029063">
    <property type="entry name" value="SAM-dependent_MTases_sf"/>
</dbReference>
<dbReference type="InterPro" id="IPR052356">
    <property type="entry name" value="Thiol_S-MT"/>
</dbReference>
<evidence type="ECO:0000313" key="1">
    <source>
        <dbReference type="EMBL" id="TQD92326.1"/>
    </source>
</evidence>
<keyword evidence="2" id="KW-1185">Reference proteome</keyword>
<evidence type="ECO:0000313" key="2">
    <source>
        <dbReference type="Proteomes" id="UP000315295"/>
    </source>
</evidence>
<accession>A0A540M0X5</accession>
<dbReference type="EMBL" id="VIEB01000395">
    <property type="protein sequence ID" value="TQD92326.1"/>
    <property type="molecule type" value="Genomic_DNA"/>
</dbReference>
<dbReference type="PANTHER" id="PTHR45036">
    <property type="entry name" value="METHYLTRANSFERASE LIKE 7B"/>
    <property type="match status" value="1"/>
</dbReference>
<dbReference type="PANTHER" id="PTHR45036:SF1">
    <property type="entry name" value="METHYLTRANSFERASE LIKE 7A"/>
    <property type="match status" value="1"/>
</dbReference>
<reference evidence="1 2" key="1">
    <citation type="journal article" date="2019" name="G3 (Bethesda)">
        <title>Sequencing of a Wild Apple (Malus baccata) Genome Unravels the Differences Between Cultivated and Wild Apple Species Regarding Disease Resistance and Cold Tolerance.</title>
        <authorList>
            <person name="Chen X."/>
        </authorList>
    </citation>
    <scope>NUCLEOTIDE SEQUENCE [LARGE SCALE GENOMIC DNA]</scope>
    <source>
        <strain evidence="2">cv. Shandingzi</strain>
        <tissue evidence="1">Leaves</tissue>
    </source>
</reference>
<gene>
    <name evidence="1" type="ORF">C1H46_022124</name>
</gene>